<dbReference type="PANTHER" id="PTHR33279:SF6">
    <property type="entry name" value="SULFUR CARRIER PROTEIN YEDF-RELATED"/>
    <property type="match status" value="1"/>
</dbReference>
<dbReference type="Gene3D" id="3.30.110.40">
    <property type="entry name" value="TusA-like domain"/>
    <property type="match status" value="1"/>
</dbReference>
<reference evidence="3" key="1">
    <citation type="submission" date="2018-06" db="EMBL/GenBank/DDBJ databases">
        <authorList>
            <person name="Zhirakovskaya E."/>
        </authorList>
    </citation>
    <scope>NUCLEOTIDE SEQUENCE</scope>
</reference>
<dbReference type="PANTHER" id="PTHR33279">
    <property type="entry name" value="SULFUR CARRIER PROTEIN YEDF-RELATED"/>
    <property type="match status" value="1"/>
</dbReference>
<gene>
    <name evidence="3" type="ORF">MNBD_GAMMA03-1301</name>
</gene>
<evidence type="ECO:0000259" key="2">
    <source>
        <dbReference type="Pfam" id="PF01206"/>
    </source>
</evidence>
<dbReference type="SUPFAM" id="SSF64307">
    <property type="entry name" value="SirA-like"/>
    <property type="match status" value="1"/>
</dbReference>
<dbReference type="AlphaFoldDB" id="A0A3B0W8B2"/>
<accession>A0A3B0W8B2</accession>
<organism evidence="3">
    <name type="scientific">hydrothermal vent metagenome</name>
    <dbReference type="NCBI Taxonomy" id="652676"/>
    <lineage>
        <taxon>unclassified sequences</taxon>
        <taxon>metagenomes</taxon>
        <taxon>ecological metagenomes</taxon>
    </lineage>
</organism>
<dbReference type="InterPro" id="IPR001455">
    <property type="entry name" value="TusA-like"/>
</dbReference>
<dbReference type="InterPro" id="IPR036868">
    <property type="entry name" value="TusA-like_sf"/>
</dbReference>
<dbReference type="CDD" id="cd00291">
    <property type="entry name" value="SirA_YedF_YeeD"/>
    <property type="match status" value="1"/>
</dbReference>
<sequence length="83" mass="9246">MSDIINDTSVNYVIDAKGLKCPMPVIKLQQQVRKSQADEFIAIECTDPTAEQDIASWAKVNKHVVQNVQQTDFGCVILLKIKA</sequence>
<proteinExistence type="inferred from homology"/>
<dbReference type="EMBL" id="UOFC01000119">
    <property type="protein sequence ID" value="VAW46927.1"/>
    <property type="molecule type" value="Genomic_DNA"/>
</dbReference>
<dbReference type="Pfam" id="PF01206">
    <property type="entry name" value="TusA"/>
    <property type="match status" value="1"/>
</dbReference>
<comment type="similarity">
    <text evidence="1">Belongs to the sulfur carrier protein TusA family.</text>
</comment>
<name>A0A3B0W8B2_9ZZZZ</name>
<evidence type="ECO:0000256" key="1">
    <source>
        <dbReference type="ARBA" id="ARBA00008984"/>
    </source>
</evidence>
<evidence type="ECO:0000313" key="3">
    <source>
        <dbReference type="EMBL" id="VAW46927.1"/>
    </source>
</evidence>
<feature type="domain" description="UPF0033" evidence="2">
    <location>
        <begin position="13"/>
        <end position="73"/>
    </location>
</feature>
<protein>
    <submittedName>
        <fullName evidence="3">SirA-like protein</fullName>
    </submittedName>
</protein>